<keyword evidence="2" id="KW-1185">Reference proteome</keyword>
<evidence type="ECO:0008006" key="3">
    <source>
        <dbReference type="Google" id="ProtNLM"/>
    </source>
</evidence>
<dbReference type="InterPro" id="IPR009003">
    <property type="entry name" value="Peptidase_S1_PA"/>
</dbReference>
<reference evidence="1" key="1">
    <citation type="submission" date="2022-07" db="EMBL/GenBank/DDBJ databases">
        <title>Phylogenomic reconstructions and comparative analyses of Kickxellomycotina fungi.</title>
        <authorList>
            <person name="Reynolds N.K."/>
            <person name="Stajich J.E."/>
            <person name="Barry K."/>
            <person name="Grigoriev I.V."/>
            <person name="Crous P."/>
            <person name="Smith M.E."/>
        </authorList>
    </citation>
    <scope>NUCLEOTIDE SEQUENCE</scope>
    <source>
        <strain evidence="1">BCRC 34297</strain>
    </source>
</reference>
<dbReference type="OrthoDB" id="5582852at2759"/>
<comment type="caution">
    <text evidence="1">The sequence shown here is derived from an EMBL/GenBank/DDBJ whole genome shotgun (WGS) entry which is preliminary data.</text>
</comment>
<dbReference type="SUPFAM" id="SSF50494">
    <property type="entry name" value="Trypsin-like serine proteases"/>
    <property type="match status" value="1"/>
</dbReference>
<dbReference type="Proteomes" id="UP001140011">
    <property type="component" value="Unassembled WGS sequence"/>
</dbReference>
<name>A0A9W8GT99_9FUNG</name>
<gene>
    <name evidence="1" type="ORF">GGI19_007078</name>
</gene>
<protein>
    <recommendedName>
        <fullName evidence="3">Peptidase S1 domain-containing protein</fullName>
    </recommendedName>
</protein>
<dbReference type="InterPro" id="IPR043504">
    <property type="entry name" value="Peptidase_S1_PA_chymotrypsin"/>
</dbReference>
<organism evidence="1 2">
    <name type="scientific">Coemansia pectinata</name>
    <dbReference type="NCBI Taxonomy" id="1052879"/>
    <lineage>
        <taxon>Eukaryota</taxon>
        <taxon>Fungi</taxon>
        <taxon>Fungi incertae sedis</taxon>
        <taxon>Zoopagomycota</taxon>
        <taxon>Kickxellomycotina</taxon>
        <taxon>Kickxellomycetes</taxon>
        <taxon>Kickxellales</taxon>
        <taxon>Kickxellaceae</taxon>
        <taxon>Coemansia</taxon>
    </lineage>
</organism>
<sequence>MASFVSADCLDYKDGKVDQDTVYEVYIDTGYDATASRATVQNITVHPKYNPSTMANNVALIEFNLGSSVSWYNYNAIGRKSWTEIVYAQRYIADVNNMAWAAPQISSQASSDAKCSSLSSLFDSNQNG</sequence>
<evidence type="ECO:0000313" key="1">
    <source>
        <dbReference type="EMBL" id="KAJ2740651.1"/>
    </source>
</evidence>
<dbReference type="AlphaFoldDB" id="A0A9W8GT99"/>
<dbReference type="Gene3D" id="2.40.10.10">
    <property type="entry name" value="Trypsin-like serine proteases"/>
    <property type="match status" value="1"/>
</dbReference>
<dbReference type="EMBL" id="JANBUH010002152">
    <property type="protein sequence ID" value="KAJ2740651.1"/>
    <property type="molecule type" value="Genomic_DNA"/>
</dbReference>
<evidence type="ECO:0000313" key="2">
    <source>
        <dbReference type="Proteomes" id="UP001140011"/>
    </source>
</evidence>
<accession>A0A9W8GT99</accession>
<proteinExistence type="predicted"/>
<feature type="non-terminal residue" evidence="1">
    <location>
        <position position="128"/>
    </location>
</feature>